<feature type="region of interest" description="Disordered" evidence="1">
    <location>
        <begin position="62"/>
        <end position="93"/>
    </location>
</feature>
<reference evidence="3 4" key="1">
    <citation type="journal article" date="2024" name="J Genomics">
        <title>Draft genome sequencing and assembly of Favolaschia claudopus CIRM-BRFM 2984 isolated from oak limbs.</title>
        <authorList>
            <person name="Navarro D."/>
            <person name="Drula E."/>
            <person name="Chaduli D."/>
            <person name="Cazenave R."/>
            <person name="Ahrendt S."/>
            <person name="Wang J."/>
            <person name="Lipzen A."/>
            <person name="Daum C."/>
            <person name="Barry K."/>
            <person name="Grigoriev I.V."/>
            <person name="Favel A."/>
            <person name="Rosso M.N."/>
            <person name="Martin F."/>
        </authorList>
    </citation>
    <scope>NUCLEOTIDE SEQUENCE [LARGE SCALE GENOMIC DNA]</scope>
    <source>
        <strain evidence="3 4">CIRM-BRFM 2984</strain>
    </source>
</reference>
<evidence type="ECO:0000256" key="1">
    <source>
        <dbReference type="SAM" id="MobiDB-lite"/>
    </source>
</evidence>
<protein>
    <submittedName>
        <fullName evidence="3">Uncharacterized protein</fullName>
    </submittedName>
</protein>
<sequence>MSSSTILRVIHALWAFFLAIFSSRRQKNPSSPAPDPPTTLATHHYETDSLRSWQNDKQQFLRRPSLLKASAHQTLRPKEKKKRHRPFSGPPPPTIYVEDWSSLGLNMNDFFVAPSAFGTTATAGITPAMPNHPLEPVIEIKADNTTFTHSPNSLEHTNPVSNGPPEDQSALTQPTAKPSLKSQHQAADSPQSHARSHRDTLPLPITARRSRRPATPKSDLQSDPPVLSFSAGQYASNALSAVSGFLWDPPSSSIDTATSPHSTPLPSDFTVTSPTPRPQSIFTPYTDIFDIGMYMHRLSRDRNRDSTNFPGDLELGV</sequence>
<feature type="chain" id="PRO_5043609175" evidence="2">
    <location>
        <begin position="26"/>
        <end position="317"/>
    </location>
</feature>
<organism evidence="3 4">
    <name type="scientific">Favolaschia claudopus</name>
    <dbReference type="NCBI Taxonomy" id="2862362"/>
    <lineage>
        <taxon>Eukaryota</taxon>
        <taxon>Fungi</taxon>
        <taxon>Dikarya</taxon>
        <taxon>Basidiomycota</taxon>
        <taxon>Agaricomycotina</taxon>
        <taxon>Agaricomycetes</taxon>
        <taxon>Agaricomycetidae</taxon>
        <taxon>Agaricales</taxon>
        <taxon>Marasmiineae</taxon>
        <taxon>Mycenaceae</taxon>
        <taxon>Favolaschia</taxon>
    </lineage>
</organism>
<feature type="compositionally biased region" description="Polar residues" evidence="1">
    <location>
        <begin position="147"/>
        <end position="161"/>
    </location>
</feature>
<dbReference type="EMBL" id="JAWWNJ010000006">
    <property type="protein sequence ID" value="KAK7054194.1"/>
    <property type="molecule type" value="Genomic_DNA"/>
</dbReference>
<feature type="region of interest" description="Disordered" evidence="1">
    <location>
        <begin position="253"/>
        <end position="277"/>
    </location>
</feature>
<keyword evidence="4" id="KW-1185">Reference proteome</keyword>
<proteinExistence type="predicted"/>
<feature type="signal peptide" evidence="2">
    <location>
        <begin position="1"/>
        <end position="25"/>
    </location>
</feature>
<evidence type="ECO:0000313" key="3">
    <source>
        <dbReference type="EMBL" id="KAK7054194.1"/>
    </source>
</evidence>
<name>A0AAW0DT85_9AGAR</name>
<evidence type="ECO:0000313" key="4">
    <source>
        <dbReference type="Proteomes" id="UP001362999"/>
    </source>
</evidence>
<dbReference type="AlphaFoldDB" id="A0AAW0DT85"/>
<comment type="caution">
    <text evidence="3">The sequence shown here is derived from an EMBL/GenBank/DDBJ whole genome shotgun (WGS) entry which is preliminary data.</text>
</comment>
<feature type="non-terminal residue" evidence="3">
    <location>
        <position position="317"/>
    </location>
</feature>
<gene>
    <name evidence="3" type="ORF">R3P38DRAFT_2356790</name>
</gene>
<feature type="region of interest" description="Disordered" evidence="1">
    <location>
        <begin position="147"/>
        <end position="226"/>
    </location>
</feature>
<keyword evidence="2" id="KW-0732">Signal</keyword>
<dbReference type="Proteomes" id="UP001362999">
    <property type="component" value="Unassembled WGS sequence"/>
</dbReference>
<evidence type="ECO:0000256" key="2">
    <source>
        <dbReference type="SAM" id="SignalP"/>
    </source>
</evidence>
<accession>A0AAW0DT85</accession>
<feature type="compositionally biased region" description="Polar residues" evidence="1">
    <location>
        <begin position="169"/>
        <end position="193"/>
    </location>
</feature>